<name>A0A5B0NW53_PUCGR</name>
<sequence length="59" mass="6411">MAKGNHLGRRGYTLSTAEGNHLEMGAFNPDIRADADIRSRFQQKHTSASAGGYPRIPAL</sequence>
<evidence type="ECO:0000313" key="2">
    <source>
        <dbReference type="EMBL" id="KAA1093567.1"/>
    </source>
</evidence>
<organism evidence="2 3">
    <name type="scientific">Puccinia graminis f. sp. tritici</name>
    <dbReference type="NCBI Taxonomy" id="56615"/>
    <lineage>
        <taxon>Eukaryota</taxon>
        <taxon>Fungi</taxon>
        <taxon>Dikarya</taxon>
        <taxon>Basidiomycota</taxon>
        <taxon>Pucciniomycotina</taxon>
        <taxon>Pucciniomycetes</taxon>
        <taxon>Pucciniales</taxon>
        <taxon>Pucciniaceae</taxon>
        <taxon>Puccinia</taxon>
    </lineage>
</organism>
<keyword evidence="2" id="KW-0378">Hydrolase</keyword>
<gene>
    <name evidence="2" type="primary">SGS1_127</name>
    <name evidence="2" type="ORF">PGTUg99_028057</name>
</gene>
<evidence type="ECO:0000313" key="3">
    <source>
        <dbReference type="Proteomes" id="UP000325313"/>
    </source>
</evidence>
<dbReference type="Proteomes" id="UP000325313">
    <property type="component" value="Unassembled WGS sequence"/>
</dbReference>
<dbReference type="GO" id="GO:0004386">
    <property type="term" value="F:helicase activity"/>
    <property type="evidence" value="ECO:0007669"/>
    <property type="project" value="UniProtKB-KW"/>
</dbReference>
<protein>
    <submittedName>
        <fullName evidence="2">ATP-dependent DNA helicase sgs1</fullName>
    </submittedName>
</protein>
<dbReference type="EMBL" id="VDEP01000374">
    <property type="protein sequence ID" value="KAA1093567.1"/>
    <property type="molecule type" value="Genomic_DNA"/>
</dbReference>
<reference evidence="2 3" key="1">
    <citation type="submission" date="2019-05" db="EMBL/GenBank/DDBJ databases">
        <title>Emergence of the Ug99 lineage of the wheat stem rust pathogen through somatic hybridization.</title>
        <authorList>
            <person name="Li F."/>
            <person name="Upadhyaya N.M."/>
            <person name="Sperschneider J."/>
            <person name="Matny O."/>
            <person name="Nguyen-Phuc H."/>
            <person name="Mago R."/>
            <person name="Raley C."/>
            <person name="Miller M.E."/>
            <person name="Silverstein K.A.T."/>
            <person name="Henningsen E."/>
            <person name="Hirsch C.D."/>
            <person name="Visser B."/>
            <person name="Pretorius Z.A."/>
            <person name="Steffenson B.J."/>
            <person name="Schwessinger B."/>
            <person name="Dodds P.N."/>
            <person name="Figueroa M."/>
        </authorList>
    </citation>
    <scope>NUCLEOTIDE SEQUENCE [LARGE SCALE GENOMIC DNA]</scope>
    <source>
        <strain evidence="2 3">Ug99</strain>
    </source>
</reference>
<proteinExistence type="predicted"/>
<keyword evidence="2" id="KW-0067">ATP-binding</keyword>
<keyword evidence="2" id="KW-0547">Nucleotide-binding</keyword>
<comment type="caution">
    <text evidence="2">The sequence shown here is derived from an EMBL/GenBank/DDBJ whole genome shotgun (WGS) entry which is preliminary data.</text>
</comment>
<dbReference type="AlphaFoldDB" id="A0A5B0NW53"/>
<evidence type="ECO:0000256" key="1">
    <source>
        <dbReference type="SAM" id="MobiDB-lite"/>
    </source>
</evidence>
<feature type="region of interest" description="Disordered" evidence="1">
    <location>
        <begin position="40"/>
        <end position="59"/>
    </location>
</feature>
<accession>A0A5B0NW53</accession>
<keyword evidence="2" id="KW-0347">Helicase</keyword>